<feature type="transmembrane region" description="Helical" evidence="5">
    <location>
        <begin position="241"/>
        <end position="262"/>
    </location>
</feature>
<evidence type="ECO:0000313" key="7">
    <source>
        <dbReference type="EMBL" id="SFP22591.1"/>
    </source>
</evidence>
<feature type="transmembrane region" description="Helical" evidence="5">
    <location>
        <begin position="274"/>
        <end position="295"/>
    </location>
</feature>
<dbReference type="OrthoDB" id="9787814at2"/>
<comment type="subcellular location">
    <subcellularLocation>
        <location evidence="1">Membrane</location>
        <topology evidence="1">Multi-pass membrane protein</topology>
    </subcellularLocation>
</comment>
<dbReference type="PANTHER" id="PTHR37958:SF1">
    <property type="entry name" value="SODIUM-POTASSIUM_PROTON ANTIPORTER CHAA"/>
    <property type="match status" value="1"/>
</dbReference>
<dbReference type="STRING" id="223786.SAMN05216234_11116"/>
<feature type="transmembrane region" description="Helical" evidence="5">
    <location>
        <begin position="341"/>
        <end position="358"/>
    </location>
</feature>
<dbReference type="PANTHER" id="PTHR37958">
    <property type="entry name" value="SODIUM-POTASSIUM/PROTON ANTIPORTER CHAA"/>
    <property type="match status" value="1"/>
</dbReference>
<feature type="transmembrane region" description="Helical" evidence="5">
    <location>
        <begin position="74"/>
        <end position="96"/>
    </location>
</feature>
<dbReference type="InterPro" id="IPR052946">
    <property type="entry name" value="Alkaline_pH_Ca-Antiporter"/>
</dbReference>
<feature type="transmembrane region" description="Helical" evidence="5">
    <location>
        <begin position="111"/>
        <end position="133"/>
    </location>
</feature>
<dbReference type="Gene3D" id="1.20.1420.30">
    <property type="entry name" value="NCX, central ion-binding region"/>
    <property type="match status" value="1"/>
</dbReference>
<dbReference type="GO" id="GO:0015386">
    <property type="term" value="F:potassium:proton antiporter activity"/>
    <property type="evidence" value="ECO:0007669"/>
    <property type="project" value="TreeGrafter"/>
</dbReference>
<keyword evidence="4 5" id="KW-0472">Membrane</keyword>
<reference evidence="7 8" key="1">
    <citation type="submission" date="2016-10" db="EMBL/GenBank/DDBJ databases">
        <authorList>
            <person name="de Groot N.N."/>
        </authorList>
    </citation>
    <scope>NUCLEOTIDE SEQUENCE [LARGE SCALE GENOMIC DNA]</scope>
    <source>
        <strain evidence="7 8">EP1-55-1</strain>
    </source>
</reference>
<name>A0A1I5NMX1_9BACT</name>
<dbReference type="InterPro" id="IPR044880">
    <property type="entry name" value="NCX_ion-bd_dom_sf"/>
</dbReference>
<dbReference type="RefSeq" id="WP_092911837.1">
    <property type="nucleotide sequence ID" value="NZ_FOXB01000011.1"/>
</dbReference>
<evidence type="ECO:0000256" key="5">
    <source>
        <dbReference type="SAM" id="Phobius"/>
    </source>
</evidence>
<organism evidence="7 8">
    <name type="scientific">Hydrogenimonas thermophila</name>
    <dbReference type="NCBI Taxonomy" id="223786"/>
    <lineage>
        <taxon>Bacteria</taxon>
        <taxon>Pseudomonadati</taxon>
        <taxon>Campylobacterota</taxon>
        <taxon>Epsilonproteobacteria</taxon>
        <taxon>Campylobacterales</taxon>
        <taxon>Hydrogenimonadaceae</taxon>
        <taxon>Hydrogenimonas</taxon>
    </lineage>
</organism>
<dbReference type="AlphaFoldDB" id="A0A1I5NMX1"/>
<evidence type="ECO:0000256" key="1">
    <source>
        <dbReference type="ARBA" id="ARBA00004141"/>
    </source>
</evidence>
<dbReference type="Proteomes" id="UP000199227">
    <property type="component" value="Unassembled WGS sequence"/>
</dbReference>
<evidence type="ECO:0000256" key="3">
    <source>
        <dbReference type="ARBA" id="ARBA00022989"/>
    </source>
</evidence>
<feature type="transmembrane region" description="Helical" evidence="5">
    <location>
        <begin position="19"/>
        <end position="35"/>
    </location>
</feature>
<evidence type="ECO:0000256" key="4">
    <source>
        <dbReference type="ARBA" id="ARBA00023136"/>
    </source>
</evidence>
<dbReference type="GO" id="GO:0005886">
    <property type="term" value="C:plasma membrane"/>
    <property type="evidence" value="ECO:0007669"/>
    <property type="project" value="TreeGrafter"/>
</dbReference>
<feature type="transmembrane region" description="Helical" evidence="5">
    <location>
        <begin position="145"/>
        <end position="165"/>
    </location>
</feature>
<protein>
    <submittedName>
        <fullName evidence="7">Ca2+:H+ antiporter</fullName>
    </submittedName>
</protein>
<keyword evidence="8" id="KW-1185">Reference proteome</keyword>
<keyword evidence="2 5" id="KW-0812">Transmembrane</keyword>
<feature type="domain" description="Sodium/calcium exchanger membrane region" evidence="6">
    <location>
        <begin position="43"/>
        <end position="198"/>
    </location>
</feature>
<dbReference type="EMBL" id="FOXB01000011">
    <property type="protein sequence ID" value="SFP22591.1"/>
    <property type="molecule type" value="Genomic_DNA"/>
</dbReference>
<feature type="transmembrane region" description="Helical" evidence="5">
    <location>
        <begin position="41"/>
        <end position="62"/>
    </location>
</feature>
<keyword evidence="3 5" id="KW-1133">Transmembrane helix</keyword>
<dbReference type="GO" id="GO:0015385">
    <property type="term" value="F:sodium:proton antiporter activity"/>
    <property type="evidence" value="ECO:0007669"/>
    <property type="project" value="TreeGrafter"/>
</dbReference>
<proteinExistence type="predicted"/>
<sequence>MNDSSSEPASYFQDFMENYWDLIAGTIFAIIAFILHKTGHIYLSTLFAGLGIAAFSFTVSEIAEILAERLQEPYASFVLTFSAVAVEILLLFMILLESSHGSSALETVKGGIISAVIVDMNVLLGIAVFIGGLRFKEQEHNEDTSSTYTTILLVASVALLVPSLLQYSKGSGESIMTASYIISFLLMIYYITIFIFQTKTHIHFFKATARSRIFRLRRKKADQDEEDEEEENYIFEKLPNIANFFAIFGLIFIIGVIAEIFASDGMQIAKNYGISPALAGLVIAIISVSPELFTAIKAAKSDQIQRVVNIAMGASTVSILLTVPILMMLSPLAGIELALDFNSLQIGALILTVILAWKTTDNGETNYVEGISHLMFFLAYAVIAAFYH</sequence>
<dbReference type="InterPro" id="IPR004837">
    <property type="entry name" value="NaCa_Exmemb"/>
</dbReference>
<gene>
    <name evidence="7" type="ORF">SAMN05216234_11116</name>
</gene>
<feature type="transmembrane region" description="Helical" evidence="5">
    <location>
        <begin position="307"/>
        <end position="329"/>
    </location>
</feature>
<accession>A0A1I5NMX1</accession>
<evidence type="ECO:0000256" key="2">
    <source>
        <dbReference type="ARBA" id="ARBA00022692"/>
    </source>
</evidence>
<dbReference type="Pfam" id="PF01699">
    <property type="entry name" value="Na_Ca_ex"/>
    <property type="match status" value="2"/>
</dbReference>
<feature type="transmembrane region" description="Helical" evidence="5">
    <location>
        <begin position="370"/>
        <end position="387"/>
    </location>
</feature>
<evidence type="ECO:0000259" key="6">
    <source>
        <dbReference type="Pfam" id="PF01699"/>
    </source>
</evidence>
<feature type="transmembrane region" description="Helical" evidence="5">
    <location>
        <begin position="177"/>
        <end position="196"/>
    </location>
</feature>
<feature type="domain" description="Sodium/calcium exchanger membrane region" evidence="6">
    <location>
        <begin position="245"/>
        <end position="384"/>
    </location>
</feature>
<evidence type="ECO:0000313" key="8">
    <source>
        <dbReference type="Proteomes" id="UP000199227"/>
    </source>
</evidence>